<dbReference type="GeneID" id="19334213"/>
<dbReference type="EMBL" id="KB446565">
    <property type="protein sequence ID" value="EME77522.1"/>
    <property type="molecule type" value="Genomic_DNA"/>
</dbReference>
<name>M3AJ64_PSEFD</name>
<dbReference type="HOGENOM" id="CLU_1300184_0_0_1"/>
<accession>M3AJ64</accession>
<dbReference type="RefSeq" id="XP_007931952.1">
    <property type="nucleotide sequence ID" value="XM_007933761.1"/>
</dbReference>
<sequence>MNPTKIETASETSPSPRYGRRGAVPSARVDLFVQGDGMFALRVGCGGVGVRVEEGGVMRGTGGAGGQRLSRSSLLAWPPQSEMNLPSDDRPSDDKPEDGSGARQVVSSHTLMPDFHTSLARSLWMEIRQSKNDCSEDSDYGSNGRRSKERLSRIVKDAIVRPSHQGFTLARVMGSSKGRKIHITDWRQQAEEALDRANLAAQKSTQNDEAGL</sequence>
<dbReference type="KEGG" id="pfj:MYCFIDRAFT_179774"/>
<dbReference type="VEuPathDB" id="FungiDB:MYCFIDRAFT_179774"/>
<proteinExistence type="predicted"/>
<evidence type="ECO:0000313" key="3">
    <source>
        <dbReference type="Proteomes" id="UP000016932"/>
    </source>
</evidence>
<organism evidence="2 3">
    <name type="scientific">Pseudocercospora fijiensis (strain CIRAD86)</name>
    <name type="common">Black leaf streak disease fungus</name>
    <name type="synonym">Mycosphaerella fijiensis</name>
    <dbReference type="NCBI Taxonomy" id="383855"/>
    <lineage>
        <taxon>Eukaryota</taxon>
        <taxon>Fungi</taxon>
        <taxon>Dikarya</taxon>
        <taxon>Ascomycota</taxon>
        <taxon>Pezizomycotina</taxon>
        <taxon>Dothideomycetes</taxon>
        <taxon>Dothideomycetidae</taxon>
        <taxon>Mycosphaerellales</taxon>
        <taxon>Mycosphaerellaceae</taxon>
        <taxon>Pseudocercospora</taxon>
    </lineage>
</organism>
<feature type="compositionally biased region" description="Basic and acidic residues" evidence="1">
    <location>
        <begin position="87"/>
        <end position="100"/>
    </location>
</feature>
<protein>
    <submittedName>
        <fullName evidence="2">Uncharacterized protein</fullName>
    </submittedName>
</protein>
<reference evidence="2 3" key="1">
    <citation type="journal article" date="2012" name="PLoS Pathog.">
        <title>Diverse lifestyles and strategies of plant pathogenesis encoded in the genomes of eighteen Dothideomycetes fungi.</title>
        <authorList>
            <person name="Ohm R.A."/>
            <person name="Feau N."/>
            <person name="Henrissat B."/>
            <person name="Schoch C.L."/>
            <person name="Horwitz B.A."/>
            <person name="Barry K.W."/>
            <person name="Condon B.J."/>
            <person name="Copeland A.C."/>
            <person name="Dhillon B."/>
            <person name="Glaser F."/>
            <person name="Hesse C.N."/>
            <person name="Kosti I."/>
            <person name="LaButti K."/>
            <person name="Lindquist E.A."/>
            <person name="Lucas S."/>
            <person name="Salamov A.A."/>
            <person name="Bradshaw R.E."/>
            <person name="Ciuffetti L."/>
            <person name="Hamelin R.C."/>
            <person name="Kema G.H.J."/>
            <person name="Lawrence C."/>
            <person name="Scott J.A."/>
            <person name="Spatafora J.W."/>
            <person name="Turgeon B.G."/>
            <person name="de Wit P.J.G.M."/>
            <person name="Zhong S."/>
            <person name="Goodwin S.B."/>
            <person name="Grigoriev I.V."/>
        </authorList>
    </citation>
    <scope>NUCLEOTIDE SEQUENCE [LARGE SCALE GENOMIC DNA]</scope>
    <source>
        <strain evidence="2 3">CIRAD86</strain>
    </source>
</reference>
<gene>
    <name evidence="2" type="ORF">MYCFIDRAFT_179774</name>
</gene>
<dbReference type="Proteomes" id="UP000016932">
    <property type="component" value="Unassembled WGS sequence"/>
</dbReference>
<keyword evidence="3" id="KW-1185">Reference proteome</keyword>
<evidence type="ECO:0000313" key="2">
    <source>
        <dbReference type="EMBL" id="EME77522.1"/>
    </source>
</evidence>
<feature type="compositionally biased region" description="Polar residues" evidence="1">
    <location>
        <begin position="1"/>
        <end position="15"/>
    </location>
</feature>
<dbReference type="AlphaFoldDB" id="M3AJ64"/>
<evidence type="ECO:0000256" key="1">
    <source>
        <dbReference type="SAM" id="MobiDB-lite"/>
    </source>
</evidence>
<feature type="region of interest" description="Disordered" evidence="1">
    <location>
        <begin position="75"/>
        <end position="110"/>
    </location>
</feature>
<feature type="region of interest" description="Disordered" evidence="1">
    <location>
        <begin position="1"/>
        <end position="23"/>
    </location>
</feature>